<dbReference type="PANTHER" id="PTHR33515">
    <property type="entry name" value="RIBOSOME-BINDING FACTOR A, CHLOROPLASTIC-RELATED"/>
    <property type="match status" value="1"/>
</dbReference>
<dbReference type="GO" id="GO:0043024">
    <property type="term" value="F:ribosomal small subunit binding"/>
    <property type="evidence" value="ECO:0007669"/>
    <property type="project" value="TreeGrafter"/>
</dbReference>
<dbReference type="HAMAP" id="MF_00003">
    <property type="entry name" value="RbfA"/>
    <property type="match status" value="1"/>
</dbReference>
<dbReference type="InterPro" id="IPR000238">
    <property type="entry name" value="RbfA"/>
</dbReference>
<sequence length="114" mass="13052">MDDLRFLKVNSLIKQELSNIIENEISDPRVNTMVTIQKIKSSKDFSVIKVYVSLLCDDNEVKSVYKGLKSSEGYVRKLLQLAIKNIRFGKLLFQIDSTPKNILDMSKLLDSINN</sequence>
<accession>A0A382T6B2</accession>
<protein>
    <recommendedName>
        <fullName evidence="2">Ribosome-binding factor A</fullName>
    </recommendedName>
</protein>
<dbReference type="PANTHER" id="PTHR33515:SF1">
    <property type="entry name" value="RIBOSOME-BINDING FACTOR A, CHLOROPLASTIC-RELATED"/>
    <property type="match status" value="1"/>
</dbReference>
<proteinExistence type="inferred from homology"/>
<evidence type="ECO:0008006" key="2">
    <source>
        <dbReference type="Google" id="ProtNLM"/>
    </source>
</evidence>
<organism evidence="1">
    <name type="scientific">marine metagenome</name>
    <dbReference type="NCBI Taxonomy" id="408172"/>
    <lineage>
        <taxon>unclassified sequences</taxon>
        <taxon>metagenomes</taxon>
        <taxon>ecological metagenomes</taxon>
    </lineage>
</organism>
<dbReference type="GO" id="GO:0005829">
    <property type="term" value="C:cytosol"/>
    <property type="evidence" value="ECO:0007669"/>
    <property type="project" value="TreeGrafter"/>
</dbReference>
<reference evidence="1" key="1">
    <citation type="submission" date="2018-05" db="EMBL/GenBank/DDBJ databases">
        <authorList>
            <person name="Lanie J.A."/>
            <person name="Ng W.-L."/>
            <person name="Kazmierczak K.M."/>
            <person name="Andrzejewski T.M."/>
            <person name="Davidsen T.M."/>
            <person name="Wayne K.J."/>
            <person name="Tettelin H."/>
            <person name="Glass J.I."/>
            <person name="Rusch D."/>
            <person name="Podicherti R."/>
            <person name="Tsui H.-C.T."/>
            <person name="Winkler M.E."/>
        </authorList>
    </citation>
    <scope>NUCLEOTIDE SEQUENCE</scope>
</reference>
<dbReference type="NCBIfam" id="TIGR00082">
    <property type="entry name" value="rbfA"/>
    <property type="match status" value="1"/>
</dbReference>
<dbReference type="InterPro" id="IPR023799">
    <property type="entry name" value="RbfA_dom_sf"/>
</dbReference>
<dbReference type="EMBL" id="UINC01133791">
    <property type="protein sequence ID" value="SVD16928.1"/>
    <property type="molecule type" value="Genomic_DNA"/>
</dbReference>
<dbReference type="Pfam" id="PF02033">
    <property type="entry name" value="RBFA"/>
    <property type="match status" value="1"/>
</dbReference>
<dbReference type="Gene3D" id="3.30.300.20">
    <property type="match status" value="1"/>
</dbReference>
<gene>
    <name evidence="1" type="ORF">METZ01_LOCUS369782</name>
</gene>
<name>A0A382T6B2_9ZZZZ</name>
<dbReference type="InterPro" id="IPR015946">
    <property type="entry name" value="KH_dom-like_a/b"/>
</dbReference>
<dbReference type="SUPFAM" id="SSF89919">
    <property type="entry name" value="Ribosome-binding factor A, RbfA"/>
    <property type="match status" value="1"/>
</dbReference>
<evidence type="ECO:0000313" key="1">
    <source>
        <dbReference type="EMBL" id="SVD16928.1"/>
    </source>
</evidence>
<dbReference type="GO" id="GO:0006364">
    <property type="term" value="P:rRNA processing"/>
    <property type="evidence" value="ECO:0007669"/>
    <property type="project" value="InterPro"/>
</dbReference>
<dbReference type="AlphaFoldDB" id="A0A382T6B2"/>